<dbReference type="InterPro" id="IPR025282">
    <property type="entry name" value="DUF4214"/>
</dbReference>
<evidence type="ECO:0000313" key="2">
    <source>
        <dbReference type="EMBL" id="AJW30964.1"/>
    </source>
</evidence>
<dbReference type="Gene3D" id="2.160.20.160">
    <property type="match status" value="1"/>
</dbReference>
<dbReference type="EMBL" id="KJ947871">
    <property type="protein sequence ID" value="AJW30964.1"/>
    <property type="molecule type" value="Genomic_DNA"/>
</dbReference>
<feature type="domain" description="DUF4214" evidence="1">
    <location>
        <begin position="40"/>
        <end position="101"/>
    </location>
</feature>
<sequence length="1959" mass="198236">MANATSTQLQELYVAYFGRAADPLGLDYWVAKGTSTSAFAANMYAQPEFKSAYGTLSTESQVNQIYKNLFDREADVTGLTYWTQQIKLGNLQLAEIAVHLVWAAQNNSGSADDKAALSNRTNAAVAYTAKIKESTSSILAFQPLDDGLAEGATFSAGSNITEAKNYLAGIDKDTAHTAAGIAASVATINTNGVPSEAAVAVSKTFTSNLDNLVGTSADDAFDGVYYADGGTGTTAFPGDIVSGGAGTDTLTISVAGTSTVAQPINAITTTGVEKLYVTNYDANATTTEDTTVDTSLMSGLTTIGLTASNATGDTEFSGVAGIVATEMRNGAGDLTITYLADAVKGTADSATLDVSNLTAGIYTANGLETITINSSLTKSVMEQVVSDKLTKLVVTGDKDLEISTAVNFVDGTNSDTTIDSTVDASAFTGGLTVTAEAMDQSITTGSGADTINMVGTLTKYDTVSAGTGSDTLSLNPADFDTEFTNVSGVETVSINATADSTAISFKADKLSAGVETIVLDAYDHTDGSNEQEHTVSNQTTEKIILRHSTEDAADANDTDGNIYIVTPKTDTDADSITVEFEGVGNDTHTADTNYFGVDGLTLSNYETVNLISSVNTTVANLTGGGTTAKGDVKDNELDAFTSTTATSIVITGAADLTIGSNGGFTAAEVTSVDASALTGKLALTVGSEKATYTGGSKADTFTMAANFNNKDTVIGGEGKDTLTATITGLTVDDDDLKIQDVETIELKTTGANQIDASGITGASSVLGVTNYKQTITNYDLAQTISLGIAGDAADTSSEIDVTAKDATGTADTLKVKVENTQAATNSIIDASAIETLDLEVIHASNNATLDLTTFEGDNIKINEKSGVTGSGTLALGTLHKNTESVTSTYDGAVTVSFANSSLAATYVGEGTNVQNVTGTTKGDTITIGKTPGKIHVVSGGTGTDTVNLTANTGLVNVGSIDAENINIDVVAGTSQDITTSFGTGVDNVVITGGNSASVFTSGTIVDEVKKVDASAFLGQVDLTVAADKVDSTITLSAGSHAKDKLQYNMVGTGTDNLTSTGIEILDLNVDHASSTLNLALATGVTTIDIDTANSAVFVLDKLTGSELIQVTTAGSSSSVEAKLSNDAGSDDSISFELKGGTIDDTFSLITTDIETVNIKVTSDEKVTLTSAGAITEADLYSTLKLTGDKALTASATNADITTIDASGMGVGGSFTQQARSATTAVNYTGSTGNDTFIMMKAADVIDGGEKTGDTDLLDVNFTGVLGKISVDLSASGDQVTTFNGLADTTVQTGFEGVDLSGYTNYGSQVIGSDDKDVIDTVTGTASVDSVSLKKGADVYTVSAGKDVVDMGAGDDSVNITEANFILQTGTTTASTIDFGAGTDTLTKTSAGTGVDDNDFGNMSNVETLTLGAGGHTMTLGAKAKSAGIVTINGGTGADLVTLSAAGAITTLALGTGNDKITTTAAIAEAFSTSFTADFGGGTGDELILSNVTTGLADADFANITNLEKVTLAGNTVNTVTLSTNAKAAGVVSIVASGSGIDTLHLHDGITTIDTDGGNDEINIAAAAIAGASTAPTFDGGAGTDTITLTDATTALVDANFANTTVVEKLVLKANTANTVVLAANATTAGIVNILADGTGDDLVTLPAEVVTVDLDAGNDTITTTAAVAESLNSGNHTWDWGAGTDTLALSDVTTGLQDNDFHSQLTGLTNLVLAANTANTVVLGTDAKAAGLVSVTASGTGNDVLTLIDTITTMDLDAGNDSVSATTAIVAAFSTSGMSIDFGASGTDTLIVSDAGTTIADADFANITSLEAVTLADGGNTFVATTNANSAGLLTVTGGTGADLVTIPASVTTYFNKGGADVLTLPALTINASLTIDTESETTDFHVVMSAFQDIAAAWTLVNALSDVTEANEIFYASDVIHVWNETLETEAVTTIATAGILNIAARGGNVGHITLDLN</sequence>
<evidence type="ECO:0000259" key="1">
    <source>
        <dbReference type="Pfam" id="PF13946"/>
    </source>
</evidence>
<name>A0A0D5A3H2_PROMR</name>
<reference evidence="2" key="1">
    <citation type="submission" date="2014-06" db="EMBL/GenBank/DDBJ databases">
        <authorList>
            <person name="Berube P.M."/>
        </authorList>
    </citation>
    <scope>NUCLEOTIDE SEQUENCE</scope>
    <source>
        <strain evidence="2">P0903-H212</strain>
    </source>
</reference>
<gene>
    <name evidence="2" type="ORF">FA03_0132</name>
</gene>
<dbReference type="PRINTS" id="PR00313">
    <property type="entry name" value="CABNDNGRPT"/>
</dbReference>
<proteinExistence type="predicted"/>
<organism evidence="2">
    <name type="scientific">Prochlorococcus marinus str. P0903-H212</name>
    <dbReference type="NCBI Taxonomy" id="1622208"/>
    <lineage>
        <taxon>Bacteria</taxon>
        <taxon>Bacillati</taxon>
        <taxon>Cyanobacteriota</taxon>
        <taxon>Cyanophyceae</taxon>
        <taxon>Synechococcales</taxon>
        <taxon>Prochlorococcaceae</taxon>
        <taxon>Prochlorococcus</taxon>
    </lineage>
</organism>
<dbReference type="Pfam" id="PF13946">
    <property type="entry name" value="DUF4214"/>
    <property type="match status" value="1"/>
</dbReference>
<accession>A0A0D5A3H2</accession>
<protein>
    <recommendedName>
        <fullName evidence="1">DUF4214 domain-containing protein</fullName>
    </recommendedName>
</protein>